<dbReference type="Gene3D" id="3.40.50.150">
    <property type="entry name" value="Vaccinia Virus protein VP39"/>
    <property type="match status" value="1"/>
</dbReference>
<keyword evidence="4" id="KW-1185">Reference proteome</keyword>
<dbReference type="PANTHER" id="PTHR43464:SF92">
    <property type="entry name" value="SLR1071 PROTEIN"/>
    <property type="match status" value="1"/>
</dbReference>
<dbReference type="NCBIfam" id="TIGR02021">
    <property type="entry name" value="BchM-ChlM"/>
    <property type="match status" value="1"/>
</dbReference>
<evidence type="ECO:0000256" key="1">
    <source>
        <dbReference type="NCBIfam" id="TIGR02021"/>
    </source>
</evidence>
<sequence length="233" mass="25767">MSHSDYLERRGQIEAYFDRTAADAWARLTSDAPVGRVRASVRAGRDRMRGTLLSWLPTDLRGRRVLDAGCGTGALAVEAARRGAEVLAIDLSPTLVDLARERQPRFDGGGCIDFRSGDMLDPALGQFDHVIGMDSLIHYEPADAVAVLADLAERTRHSVLFTFAPSNPALQMMKAVGKLFPRGNRSPAIVPVAEHRLHRLIGSHPRLLAWDQRRTERVFSGFYTSQALELVRP</sequence>
<dbReference type="PANTHER" id="PTHR43464">
    <property type="entry name" value="METHYLTRANSFERASE"/>
    <property type="match status" value="1"/>
</dbReference>
<dbReference type="InterPro" id="IPR010940">
    <property type="entry name" value="Mg_prot_MeTrfase_C"/>
</dbReference>
<organism evidence="3 4">
    <name type="scientific">Roseateles terrae</name>
    <dbReference type="NCBI Taxonomy" id="431060"/>
    <lineage>
        <taxon>Bacteria</taxon>
        <taxon>Pseudomonadati</taxon>
        <taxon>Pseudomonadota</taxon>
        <taxon>Betaproteobacteria</taxon>
        <taxon>Burkholderiales</taxon>
        <taxon>Sphaerotilaceae</taxon>
        <taxon>Roseateles</taxon>
    </lineage>
</organism>
<dbReference type="GO" id="GO:0032259">
    <property type="term" value="P:methylation"/>
    <property type="evidence" value="ECO:0007669"/>
    <property type="project" value="UniProtKB-KW"/>
</dbReference>
<reference evidence="3 4" key="1">
    <citation type="submission" date="2020-08" db="EMBL/GenBank/DDBJ databases">
        <title>Genomic Encyclopedia of Type Strains, Phase III (KMG-III): the genomes of soil and plant-associated and newly described type strains.</title>
        <authorList>
            <person name="Whitman W."/>
        </authorList>
    </citation>
    <scope>NUCLEOTIDE SEQUENCE [LARGE SCALE GENOMIC DNA]</scope>
    <source>
        <strain evidence="3 4">CECT 7247</strain>
    </source>
</reference>
<dbReference type="EMBL" id="JACHXO010000005">
    <property type="protein sequence ID" value="MBB3195746.1"/>
    <property type="molecule type" value="Genomic_DNA"/>
</dbReference>
<keyword evidence="3" id="KW-0808">Transferase</keyword>
<gene>
    <name evidence="3" type="ORF">FHS28_003152</name>
</gene>
<dbReference type="InterPro" id="IPR010251">
    <property type="entry name" value="Mg_prot_MeTrfase"/>
</dbReference>
<dbReference type="GO" id="GO:0046406">
    <property type="term" value="F:magnesium protoporphyrin IX methyltransferase activity"/>
    <property type="evidence" value="ECO:0007669"/>
    <property type="project" value="UniProtKB-EC"/>
</dbReference>
<protein>
    <recommendedName>
        <fullName evidence="1">Magnesium protoporphyrin IX methyltransferase</fullName>
        <ecNumber evidence="1">2.1.1.11</ecNumber>
    </recommendedName>
</protein>
<dbReference type="Pfam" id="PF07109">
    <property type="entry name" value="Mg-por_mtran_C"/>
    <property type="match status" value="1"/>
</dbReference>
<dbReference type="SUPFAM" id="SSF53335">
    <property type="entry name" value="S-adenosyl-L-methionine-dependent methyltransferases"/>
    <property type="match status" value="1"/>
</dbReference>
<name>A0ABR6GUF5_9BURK</name>
<evidence type="ECO:0000313" key="3">
    <source>
        <dbReference type="EMBL" id="MBB3195746.1"/>
    </source>
</evidence>
<evidence type="ECO:0000313" key="4">
    <source>
        <dbReference type="Proteomes" id="UP000574369"/>
    </source>
</evidence>
<dbReference type="PROSITE" id="PS51556">
    <property type="entry name" value="SAM_MT_MG_PIX"/>
    <property type="match status" value="1"/>
</dbReference>
<comment type="caution">
    <text evidence="3">The sequence shown here is derived from an EMBL/GenBank/DDBJ whole genome shotgun (WGS) entry which is preliminary data.</text>
</comment>
<feature type="domain" description="Magnesium-protoporphyrin IX methyltransferase C-terminal" evidence="2">
    <location>
        <begin position="133"/>
        <end position="232"/>
    </location>
</feature>
<accession>A0ABR6GUF5</accession>
<dbReference type="Pfam" id="PF03602">
    <property type="entry name" value="Cons_hypoth95"/>
    <property type="match status" value="1"/>
</dbReference>
<dbReference type="InterPro" id="IPR029063">
    <property type="entry name" value="SAM-dependent_MTases_sf"/>
</dbReference>
<proteinExistence type="predicted"/>
<keyword evidence="3" id="KW-0489">Methyltransferase</keyword>
<dbReference type="Proteomes" id="UP000574369">
    <property type="component" value="Unassembled WGS sequence"/>
</dbReference>
<dbReference type="CDD" id="cd02440">
    <property type="entry name" value="AdoMet_MTases"/>
    <property type="match status" value="1"/>
</dbReference>
<evidence type="ECO:0000259" key="2">
    <source>
        <dbReference type="Pfam" id="PF07109"/>
    </source>
</evidence>
<dbReference type="EC" id="2.1.1.11" evidence="1"/>
<dbReference type="RefSeq" id="WP_088452099.1">
    <property type="nucleotide sequence ID" value="NZ_JACHXO010000005.1"/>
</dbReference>